<feature type="transmembrane region" description="Helical" evidence="6">
    <location>
        <begin position="132"/>
        <end position="152"/>
    </location>
</feature>
<feature type="transmembrane region" description="Helical" evidence="6">
    <location>
        <begin position="234"/>
        <end position="258"/>
    </location>
</feature>
<evidence type="ECO:0000256" key="3">
    <source>
        <dbReference type="ARBA" id="ARBA00022692"/>
    </source>
</evidence>
<feature type="transmembrane region" description="Helical" evidence="6">
    <location>
        <begin position="425"/>
        <end position="446"/>
    </location>
</feature>
<keyword evidence="8" id="KW-1185">Reference proteome</keyword>
<feature type="transmembrane region" description="Helical" evidence="6">
    <location>
        <begin position="35"/>
        <end position="56"/>
    </location>
</feature>
<dbReference type="InterPro" id="IPR002797">
    <property type="entry name" value="Polysacc_synth"/>
</dbReference>
<feature type="transmembrane region" description="Helical" evidence="6">
    <location>
        <begin position="7"/>
        <end position="29"/>
    </location>
</feature>
<dbReference type="GO" id="GO:0005886">
    <property type="term" value="C:plasma membrane"/>
    <property type="evidence" value="ECO:0007669"/>
    <property type="project" value="UniProtKB-SubCell"/>
</dbReference>
<keyword evidence="3 6" id="KW-0812">Transmembrane</keyword>
<feature type="transmembrane region" description="Helical" evidence="6">
    <location>
        <begin position="367"/>
        <end position="386"/>
    </location>
</feature>
<proteinExistence type="predicted"/>
<dbReference type="AlphaFoldDB" id="A0AAF0YJM2"/>
<organism evidence="7 8">
    <name type="scientific">Nosocomiicoccus massiliensis</name>
    <dbReference type="NCBI Taxonomy" id="1232430"/>
    <lineage>
        <taxon>Bacteria</taxon>
        <taxon>Bacillati</taxon>
        <taxon>Bacillota</taxon>
        <taxon>Bacilli</taxon>
        <taxon>Bacillales</taxon>
        <taxon>Staphylococcaceae</taxon>
        <taxon>Nosocomiicoccus</taxon>
    </lineage>
</organism>
<evidence type="ECO:0000313" key="7">
    <source>
        <dbReference type="EMBL" id="WOS95487.1"/>
    </source>
</evidence>
<evidence type="ECO:0000313" key="8">
    <source>
        <dbReference type="Proteomes" id="UP000243626"/>
    </source>
</evidence>
<feature type="transmembrane region" description="Helical" evidence="6">
    <location>
        <begin position="194"/>
        <end position="214"/>
    </location>
</feature>
<name>A0AAF0YJM2_9STAP</name>
<feature type="transmembrane region" description="Helical" evidence="6">
    <location>
        <begin position="164"/>
        <end position="182"/>
    </location>
</feature>
<comment type="subcellular location">
    <subcellularLocation>
        <location evidence="1">Cell membrane</location>
        <topology evidence="1">Multi-pass membrane protein</topology>
    </subcellularLocation>
</comment>
<dbReference type="PANTHER" id="PTHR30250:SF11">
    <property type="entry name" value="O-ANTIGEN TRANSPORTER-RELATED"/>
    <property type="match status" value="1"/>
</dbReference>
<dbReference type="Pfam" id="PF01943">
    <property type="entry name" value="Polysacc_synt"/>
    <property type="match status" value="1"/>
</dbReference>
<feature type="transmembrane region" description="Helical" evidence="6">
    <location>
        <begin position="342"/>
        <end position="361"/>
    </location>
</feature>
<dbReference type="PANTHER" id="PTHR30250">
    <property type="entry name" value="PST FAMILY PREDICTED COLANIC ACID TRANSPORTER"/>
    <property type="match status" value="1"/>
</dbReference>
<feature type="transmembrane region" description="Helical" evidence="6">
    <location>
        <begin position="101"/>
        <end position="120"/>
    </location>
</feature>
<feature type="transmembrane region" description="Helical" evidence="6">
    <location>
        <begin position="311"/>
        <end position="330"/>
    </location>
</feature>
<sequence length="456" mass="52386">MLRDSFIYLLSRIFPAILSFVALFIFIKFMSPNDYGLYSVAIVSIGLINVISSQWIRSGLIRFYNRQIPNFLGKTFTFQLLVLIIIVGILTIVGLSLNLGITQIFLLLFMLSNLIVNEILNNYYRTILKPKLVLFGNLIKNIFFVITLILFIYIYNKLSFDQSLLSYSIGLLTSNLYYFFNFKEKIKLEKDFKLMKAFLVYGLPLTISFALGMLLQNIDKYLITFFLDVKRTGYYSLVYDLFHNSLYMVMGAMAMASLPRVLKQKGDYTKTFNRYIEIVYVISIPLVAALLVLTPEFVTILNSFNYKTTELIIVFVILATFIHGVNSYIYGQAVQLLQKTNIILIPSIVAVLVNIIINSLLLNLIGVLAAAISSLIAFSISNIMILKKLNKEKHLNFYPKKLSYFLLITIVVVLIVWNINLTNVYITASIKIFILTIYIGISYFKFKETVLMKEKF</sequence>
<accession>A0AAF0YJM2</accession>
<evidence type="ECO:0000256" key="5">
    <source>
        <dbReference type="ARBA" id="ARBA00023136"/>
    </source>
</evidence>
<evidence type="ECO:0000256" key="6">
    <source>
        <dbReference type="SAM" id="Phobius"/>
    </source>
</evidence>
<dbReference type="KEGG" id="nmy:CJ229_005135"/>
<keyword evidence="5 6" id="KW-0472">Membrane</keyword>
<feature type="transmembrane region" description="Helical" evidence="6">
    <location>
        <begin position="402"/>
        <end position="419"/>
    </location>
</feature>
<dbReference type="Proteomes" id="UP000243626">
    <property type="component" value="Chromosome"/>
</dbReference>
<evidence type="ECO:0000256" key="1">
    <source>
        <dbReference type="ARBA" id="ARBA00004651"/>
    </source>
</evidence>
<reference evidence="8" key="1">
    <citation type="submission" date="2017-09" db="EMBL/GenBank/DDBJ databases">
        <title>Bacterial strain isolated from the female urinary microbiota.</title>
        <authorList>
            <person name="Thomas-White K."/>
            <person name="Kumar N."/>
            <person name="Forster S."/>
            <person name="Putonti C."/>
            <person name="Lawley T."/>
            <person name="Wolfe A.J."/>
        </authorList>
    </citation>
    <scope>NUCLEOTIDE SEQUENCE [LARGE SCALE GENOMIC DNA]</scope>
    <source>
        <strain evidence="8">UMB0959</strain>
    </source>
</reference>
<dbReference type="InterPro" id="IPR050833">
    <property type="entry name" value="Poly_Biosynth_Transport"/>
</dbReference>
<gene>
    <name evidence="7" type="ORF">CJ229_005135</name>
</gene>
<protein>
    <submittedName>
        <fullName evidence="7">Oligosaccharide flippase family protein</fullName>
    </submittedName>
</protein>
<keyword evidence="2" id="KW-1003">Cell membrane</keyword>
<evidence type="ECO:0000256" key="4">
    <source>
        <dbReference type="ARBA" id="ARBA00022989"/>
    </source>
</evidence>
<dbReference type="RefSeq" id="WP_070710132.1">
    <property type="nucleotide sequence ID" value="NZ_CP136964.1"/>
</dbReference>
<feature type="transmembrane region" description="Helical" evidence="6">
    <location>
        <begin position="278"/>
        <end position="299"/>
    </location>
</feature>
<keyword evidence="4 6" id="KW-1133">Transmembrane helix</keyword>
<dbReference type="EMBL" id="CP136964">
    <property type="protein sequence ID" value="WOS95487.1"/>
    <property type="molecule type" value="Genomic_DNA"/>
</dbReference>
<evidence type="ECO:0000256" key="2">
    <source>
        <dbReference type="ARBA" id="ARBA00022475"/>
    </source>
</evidence>
<feature type="transmembrane region" description="Helical" evidence="6">
    <location>
        <begin position="76"/>
        <end position="95"/>
    </location>
</feature>